<feature type="modified residue" description="FMN phosphoryl threonine" evidence="10">
    <location>
        <position position="178"/>
    </location>
</feature>
<feature type="transmembrane region" description="Helical" evidence="10">
    <location>
        <begin position="291"/>
        <end position="309"/>
    </location>
</feature>
<evidence type="ECO:0000256" key="2">
    <source>
        <dbReference type="ARBA" id="ARBA00022553"/>
    </source>
</evidence>
<protein>
    <recommendedName>
        <fullName evidence="10">Ion-translocating oxidoreductase complex subunit D</fullName>
        <ecNumber evidence="10">7.-.-.-</ecNumber>
    </recommendedName>
    <alternativeName>
        <fullName evidence="10">Rnf electron transport complex subunit D</fullName>
    </alternativeName>
</protein>
<comment type="function">
    <text evidence="10">Part of a membrane-bound complex that couples electron transfer with translocation of ions across the membrane.</text>
</comment>
<reference evidence="11 12" key="1">
    <citation type="journal article" date="2018" name="Environ. Microbiol.">
        <title>Genomes of ubiquitous marine and hypersaline Hydrogenovibrio, Thiomicrorhabdus and Thiomicrospira spp. encode a diversity of mechanisms to sustain chemolithoautotrophy in heterogeneous environments.</title>
        <authorList>
            <person name="Scott K.M."/>
            <person name="Williams J."/>
            <person name="Porter C.M.B."/>
            <person name="Russel S."/>
            <person name="Harmer T.L."/>
            <person name="Paul J.H."/>
            <person name="Antonen K.M."/>
            <person name="Bridges M.K."/>
            <person name="Camper G.J."/>
            <person name="Campla C.K."/>
            <person name="Casella L.G."/>
            <person name="Chase E."/>
            <person name="Conrad J.W."/>
            <person name="Cruz M.C."/>
            <person name="Dunlap D.S."/>
            <person name="Duran L."/>
            <person name="Fahsbender E.M."/>
            <person name="Goldsmith D.B."/>
            <person name="Keeley R.F."/>
            <person name="Kondoff M.R."/>
            <person name="Kussy B.I."/>
            <person name="Lane M.K."/>
            <person name="Lawler S."/>
            <person name="Leigh B.A."/>
            <person name="Lewis C."/>
            <person name="Lostal L.M."/>
            <person name="Marking D."/>
            <person name="Mancera P.A."/>
            <person name="McClenthan E.C."/>
            <person name="McIntyre E.A."/>
            <person name="Mine J.A."/>
            <person name="Modi S."/>
            <person name="Moore B.D."/>
            <person name="Morgan W.A."/>
            <person name="Nelson K.M."/>
            <person name="Nguyen K.N."/>
            <person name="Ogburn N."/>
            <person name="Parrino D.G."/>
            <person name="Pedapudi A.D."/>
            <person name="Pelham R.P."/>
            <person name="Preece A.M."/>
            <person name="Rampersad E.A."/>
            <person name="Richardson J.C."/>
            <person name="Rodgers C.M."/>
            <person name="Schaffer B.L."/>
            <person name="Sheridan N.E."/>
            <person name="Solone M.R."/>
            <person name="Staley Z.R."/>
            <person name="Tabuchi M."/>
            <person name="Waide R.J."/>
            <person name="Wanjugi P.W."/>
            <person name="Young S."/>
            <person name="Clum A."/>
            <person name="Daum C."/>
            <person name="Huntemann M."/>
            <person name="Ivanova N."/>
            <person name="Kyrpides N."/>
            <person name="Mikhailova N."/>
            <person name="Palaniappan K."/>
            <person name="Pillay M."/>
            <person name="Reddy T.B.K."/>
            <person name="Shapiro N."/>
            <person name="Stamatis D."/>
            <person name="Varghese N."/>
            <person name="Woyke T."/>
            <person name="Boden R."/>
            <person name="Freyermuth S.K."/>
            <person name="Kerfeld C.A."/>
        </authorList>
    </citation>
    <scope>NUCLEOTIDE SEQUENCE [LARGE SCALE GENOMIC DNA]</scope>
    <source>
        <strain evidence="11 12">JR-2</strain>
    </source>
</reference>
<keyword evidence="10" id="KW-0997">Cell inner membrane</keyword>
<keyword evidence="12" id="KW-1185">Reference proteome</keyword>
<keyword evidence="1 10" id="KW-0813">Transport</keyword>
<keyword evidence="7 10" id="KW-0249">Electron transport</keyword>
<dbReference type="RefSeq" id="WP_128384767.1">
    <property type="nucleotide sequence ID" value="NZ_CP035033.1"/>
</dbReference>
<comment type="similarity">
    <text evidence="10">Belongs to the NqrB/RnfD family.</text>
</comment>
<dbReference type="Pfam" id="PF03116">
    <property type="entry name" value="NQR2_RnfD_RnfE"/>
    <property type="match status" value="1"/>
</dbReference>
<dbReference type="GO" id="GO:0022900">
    <property type="term" value="P:electron transport chain"/>
    <property type="evidence" value="ECO:0007669"/>
    <property type="project" value="UniProtKB-UniRule"/>
</dbReference>
<name>A0A410H2R4_9GAMM</name>
<evidence type="ECO:0000313" key="11">
    <source>
        <dbReference type="EMBL" id="QAB15213.1"/>
    </source>
</evidence>
<dbReference type="InterPro" id="IPR011303">
    <property type="entry name" value="RnfD_bac"/>
</dbReference>
<feature type="transmembrane region" description="Helical" evidence="10">
    <location>
        <begin position="259"/>
        <end position="279"/>
    </location>
</feature>
<evidence type="ECO:0000256" key="1">
    <source>
        <dbReference type="ARBA" id="ARBA00022448"/>
    </source>
</evidence>
<keyword evidence="9 10" id="KW-0472">Membrane</keyword>
<dbReference type="KEGG" id="htr:EPV75_05800"/>
<dbReference type="GO" id="GO:0005886">
    <property type="term" value="C:plasma membrane"/>
    <property type="evidence" value="ECO:0007669"/>
    <property type="project" value="UniProtKB-SubCell"/>
</dbReference>
<evidence type="ECO:0000256" key="10">
    <source>
        <dbReference type="HAMAP-Rule" id="MF_00462"/>
    </source>
</evidence>
<organism evidence="11 12">
    <name type="scientific">Hydrogenovibrio thermophilus</name>
    <dbReference type="NCBI Taxonomy" id="265883"/>
    <lineage>
        <taxon>Bacteria</taxon>
        <taxon>Pseudomonadati</taxon>
        <taxon>Pseudomonadota</taxon>
        <taxon>Gammaproteobacteria</taxon>
        <taxon>Thiotrichales</taxon>
        <taxon>Piscirickettsiaceae</taxon>
        <taxon>Hydrogenovibrio</taxon>
    </lineage>
</organism>
<dbReference type="InterPro" id="IPR004338">
    <property type="entry name" value="NqrB/RnfD"/>
</dbReference>
<keyword evidence="3 10" id="KW-0285">Flavoprotein</keyword>
<comment type="subunit">
    <text evidence="10">The complex is composed of six subunits: RnfA, RnfB, RnfC, RnfD, RnfE and RnfG.</text>
</comment>
<accession>A0A410H2R4</accession>
<dbReference type="NCBIfam" id="TIGR01946">
    <property type="entry name" value="rnfD"/>
    <property type="match status" value="1"/>
</dbReference>
<feature type="transmembrane region" description="Helical" evidence="10">
    <location>
        <begin position="233"/>
        <end position="253"/>
    </location>
</feature>
<evidence type="ECO:0000256" key="6">
    <source>
        <dbReference type="ARBA" id="ARBA00022967"/>
    </source>
</evidence>
<evidence type="ECO:0000256" key="8">
    <source>
        <dbReference type="ARBA" id="ARBA00022989"/>
    </source>
</evidence>
<keyword evidence="10" id="KW-1003">Cell membrane</keyword>
<feature type="transmembrane region" description="Helical" evidence="10">
    <location>
        <begin position="207"/>
        <end position="226"/>
    </location>
</feature>
<dbReference type="PANTHER" id="PTHR30578">
    <property type="entry name" value="ELECTRON TRANSPORT COMPLEX PROTEIN RNFD"/>
    <property type="match status" value="1"/>
</dbReference>
<feature type="transmembrane region" description="Helical" evidence="10">
    <location>
        <begin position="123"/>
        <end position="142"/>
    </location>
</feature>
<dbReference type="EMBL" id="CP035033">
    <property type="protein sequence ID" value="QAB15213.1"/>
    <property type="molecule type" value="Genomic_DNA"/>
</dbReference>
<comment type="cofactor">
    <cofactor evidence="10">
        <name>FMN</name>
        <dbReference type="ChEBI" id="CHEBI:58210"/>
    </cofactor>
</comment>
<evidence type="ECO:0000256" key="5">
    <source>
        <dbReference type="ARBA" id="ARBA00022692"/>
    </source>
</evidence>
<evidence type="ECO:0000256" key="9">
    <source>
        <dbReference type="ARBA" id="ARBA00023136"/>
    </source>
</evidence>
<keyword evidence="6 10" id="KW-1278">Translocase</keyword>
<dbReference type="PANTHER" id="PTHR30578:SF0">
    <property type="entry name" value="ION-TRANSLOCATING OXIDOREDUCTASE COMPLEX SUBUNIT D"/>
    <property type="match status" value="1"/>
</dbReference>
<dbReference type="Proteomes" id="UP000285478">
    <property type="component" value="Chromosome"/>
</dbReference>
<keyword evidence="2 10" id="KW-0597">Phosphoprotein</keyword>
<evidence type="ECO:0000313" key="12">
    <source>
        <dbReference type="Proteomes" id="UP000285478"/>
    </source>
</evidence>
<feature type="transmembrane region" description="Helical" evidence="10">
    <location>
        <begin position="43"/>
        <end position="60"/>
    </location>
</feature>
<gene>
    <name evidence="10" type="primary">rnfD</name>
    <name evidence="11" type="ORF">EPV75_05800</name>
</gene>
<evidence type="ECO:0000256" key="7">
    <source>
        <dbReference type="ARBA" id="ARBA00022982"/>
    </source>
</evidence>
<feature type="transmembrane region" description="Helical" evidence="10">
    <location>
        <begin position="93"/>
        <end position="111"/>
    </location>
</feature>
<keyword evidence="5 10" id="KW-0812">Transmembrane</keyword>
<keyword evidence="4 10" id="KW-0288">FMN</keyword>
<comment type="subcellular location">
    <subcellularLocation>
        <location evidence="10">Cell inner membrane</location>
        <topology evidence="10">Multi-pass membrane protein</topology>
    </subcellularLocation>
</comment>
<evidence type="ECO:0000256" key="4">
    <source>
        <dbReference type="ARBA" id="ARBA00022643"/>
    </source>
</evidence>
<feature type="transmembrane region" description="Helical" evidence="10">
    <location>
        <begin position="315"/>
        <end position="333"/>
    </location>
</feature>
<keyword evidence="8 10" id="KW-1133">Transmembrane helix</keyword>
<dbReference type="GO" id="GO:0055085">
    <property type="term" value="P:transmembrane transport"/>
    <property type="evidence" value="ECO:0007669"/>
    <property type="project" value="InterPro"/>
</dbReference>
<dbReference type="AlphaFoldDB" id="A0A410H2R4"/>
<evidence type="ECO:0000256" key="3">
    <source>
        <dbReference type="ARBA" id="ARBA00022630"/>
    </source>
</evidence>
<feature type="transmembrane region" description="Helical" evidence="10">
    <location>
        <begin position="67"/>
        <end position="87"/>
    </location>
</feature>
<sequence length="342" mass="37491">MTPTTSPFAHNASSVRKLMMQVQIAAIPALLAHIYFFGYGITIQWGLAVLTLIITEYALLKLRGRPVMPYLTDLSGVITVTGLVFCIPPESPWWVIVSGVIFALVFGKHLYGGLGYNPFNPAMLGYAFVLISFPAELTQWTLPSDVSGHHIGFMESFQMIFTGHTPNDLGLDQITGATPLDQVKTALTQGTPVFASLDSANFNDNQIPYGWASINIAFLIGGLWMLYSRAIRWQYPVGFLGALAGVAFVFHSLDPSQYAPVSFHLLSGGVMLAAFFIITDPVTSSTTPMGRFIYAIGIGLLVYIIRNWGAYPDGIAFAILIMNMFVPLIDQYTQPRVVGYKK</sequence>
<proteinExistence type="inferred from homology"/>
<dbReference type="HAMAP" id="MF_00462">
    <property type="entry name" value="RsxD_RnfD"/>
    <property type="match status" value="1"/>
</dbReference>
<dbReference type="EC" id="7.-.-.-" evidence="10"/>